<dbReference type="SUPFAM" id="SSF141868">
    <property type="entry name" value="EAL domain-like"/>
    <property type="match status" value="1"/>
</dbReference>
<dbReference type="OrthoDB" id="9814202at2"/>
<keyword evidence="4" id="KW-0973">c-di-GMP</keyword>
<evidence type="ECO:0000313" key="12">
    <source>
        <dbReference type="EMBL" id="PLW77421.1"/>
    </source>
</evidence>
<evidence type="ECO:0000256" key="10">
    <source>
        <dbReference type="SAM" id="Phobius"/>
    </source>
</evidence>
<keyword evidence="3" id="KW-1003">Cell membrane</keyword>
<evidence type="ECO:0000256" key="9">
    <source>
        <dbReference type="ARBA" id="ARBA00034290"/>
    </source>
</evidence>
<dbReference type="Gene3D" id="3.20.20.450">
    <property type="entry name" value="EAL domain"/>
    <property type="match status" value="1"/>
</dbReference>
<comment type="caution">
    <text evidence="12">The sequence shown here is derived from an EMBL/GenBank/DDBJ whole genome shotgun (WGS) entry which is preliminary data.</text>
</comment>
<dbReference type="PANTHER" id="PTHR33121:SF56">
    <property type="entry name" value="SIGNALLING PROTEIN WITH EAL AND C2 DOMAINS"/>
    <property type="match status" value="1"/>
</dbReference>
<keyword evidence="7 10" id="KW-1133">Transmembrane helix</keyword>
<accession>A0A2N5XSB7</accession>
<evidence type="ECO:0000259" key="11">
    <source>
        <dbReference type="PROSITE" id="PS50883"/>
    </source>
</evidence>
<evidence type="ECO:0000256" key="8">
    <source>
        <dbReference type="ARBA" id="ARBA00023136"/>
    </source>
</evidence>
<keyword evidence="6" id="KW-0378">Hydrolase</keyword>
<dbReference type="Proteomes" id="UP000234881">
    <property type="component" value="Unassembled WGS sequence"/>
</dbReference>
<dbReference type="GO" id="GO:0005886">
    <property type="term" value="C:plasma membrane"/>
    <property type="evidence" value="ECO:0007669"/>
    <property type="project" value="UniProtKB-SubCell"/>
</dbReference>
<keyword evidence="5 10" id="KW-0812">Transmembrane</keyword>
<feature type="transmembrane region" description="Helical" evidence="10">
    <location>
        <begin position="46"/>
        <end position="70"/>
    </location>
</feature>
<proteinExistence type="predicted"/>
<feature type="transmembrane region" description="Helical" evidence="10">
    <location>
        <begin position="15"/>
        <end position="34"/>
    </location>
</feature>
<gene>
    <name evidence="12" type="ORF">C0081_08780</name>
</gene>
<dbReference type="PANTHER" id="PTHR33121">
    <property type="entry name" value="CYCLIC DI-GMP PHOSPHODIESTERASE PDEF"/>
    <property type="match status" value="1"/>
</dbReference>
<dbReference type="GO" id="GO:0071111">
    <property type="term" value="F:cyclic-guanylate-specific phosphodiesterase activity"/>
    <property type="evidence" value="ECO:0007669"/>
    <property type="project" value="UniProtKB-EC"/>
</dbReference>
<sequence length="597" mass="66576">MFPSNFPLLRISGSFSAYFPKVKLILGLNTYSLFWRKGVYRLMNRFRSILLMFLGVVLGVIPLFAANIFMRDFVYKQGEQHLEQSAQRTLKHSEGLIQLAVDVFSALPHYQVLECGDELQSRFRAMVLRHTTLHDVGLVYNGEFMYCSSLKESTRFYPTSDVVIGSVPHLSYVAVNDGETGKNGVLVKWAISDAVSLGGFILVDAFNLEFMQNEFADLFRMTVSLTNSAQIAETSPESRLLKRAPFSLVKLDPAWTENLITYQQESDRYPITVSVGVPFQAVWDAFSGAMNVINGLGILIGALILIFFMRISLRKPGQYDSIEQGIKRKEFIPYYQPIIDIQNGRLAGCEVLVRWRKADGSIVSPGHFIDIAEASGLARPMTSLLMEKVAQDLSVSYSRHPHLKVAINLFNRHFDDLGIVSEIEQTFGNSGVRFNQLVFEITERQPLENLDRARAIIARMQKLGVRVALDDAGTGHGGFAYLQKLGMNIIKIDKLFVDAITSGCDSVPIVDSLRQMAKGMDMVVVAEGVETEEQLDYLRRTGIDEAQGYIFAPPLPARAYLELVGALGGDANQLDDQETPLIISPDSLVTMPKTQTA</sequence>
<dbReference type="EC" id="3.1.4.52" evidence="2"/>
<keyword evidence="8 10" id="KW-0472">Membrane</keyword>
<dbReference type="SMART" id="SM00052">
    <property type="entry name" value="EAL"/>
    <property type="match status" value="1"/>
</dbReference>
<dbReference type="AlphaFoldDB" id="A0A2N5XSB7"/>
<keyword evidence="13" id="KW-1185">Reference proteome</keyword>
<feature type="transmembrane region" description="Helical" evidence="10">
    <location>
        <begin position="288"/>
        <end position="308"/>
    </location>
</feature>
<evidence type="ECO:0000256" key="4">
    <source>
        <dbReference type="ARBA" id="ARBA00022636"/>
    </source>
</evidence>
<dbReference type="InterPro" id="IPR001633">
    <property type="entry name" value="EAL_dom"/>
</dbReference>
<comment type="catalytic activity">
    <reaction evidence="9">
        <text>3',3'-c-di-GMP + H2O = 5'-phosphoguanylyl(3'-&gt;5')guanosine + H(+)</text>
        <dbReference type="Rhea" id="RHEA:24902"/>
        <dbReference type="ChEBI" id="CHEBI:15377"/>
        <dbReference type="ChEBI" id="CHEBI:15378"/>
        <dbReference type="ChEBI" id="CHEBI:58754"/>
        <dbReference type="ChEBI" id="CHEBI:58805"/>
        <dbReference type="EC" id="3.1.4.52"/>
    </reaction>
</comment>
<evidence type="ECO:0000256" key="1">
    <source>
        <dbReference type="ARBA" id="ARBA00004651"/>
    </source>
</evidence>
<evidence type="ECO:0000256" key="3">
    <source>
        <dbReference type="ARBA" id="ARBA00022475"/>
    </source>
</evidence>
<feature type="domain" description="EAL" evidence="11">
    <location>
        <begin position="315"/>
        <end position="568"/>
    </location>
</feature>
<dbReference type="InterPro" id="IPR035919">
    <property type="entry name" value="EAL_sf"/>
</dbReference>
<dbReference type="Pfam" id="PF12792">
    <property type="entry name" value="CSS-motif"/>
    <property type="match status" value="1"/>
</dbReference>
<evidence type="ECO:0000256" key="5">
    <source>
        <dbReference type="ARBA" id="ARBA00022692"/>
    </source>
</evidence>
<evidence type="ECO:0000256" key="6">
    <source>
        <dbReference type="ARBA" id="ARBA00022801"/>
    </source>
</evidence>
<evidence type="ECO:0000256" key="7">
    <source>
        <dbReference type="ARBA" id="ARBA00022989"/>
    </source>
</evidence>
<dbReference type="InterPro" id="IPR050706">
    <property type="entry name" value="Cyclic-di-GMP_PDE-like"/>
</dbReference>
<name>A0A2N5XSB7_9HYPH</name>
<organism evidence="12 13">
    <name type="scientific">Cohaesibacter celericrescens</name>
    <dbReference type="NCBI Taxonomy" id="2067669"/>
    <lineage>
        <taxon>Bacteria</taxon>
        <taxon>Pseudomonadati</taxon>
        <taxon>Pseudomonadota</taxon>
        <taxon>Alphaproteobacteria</taxon>
        <taxon>Hyphomicrobiales</taxon>
        <taxon>Cohaesibacteraceae</taxon>
    </lineage>
</organism>
<dbReference type="InterPro" id="IPR024744">
    <property type="entry name" value="CSS-motif_dom"/>
</dbReference>
<dbReference type="PROSITE" id="PS50883">
    <property type="entry name" value="EAL"/>
    <property type="match status" value="1"/>
</dbReference>
<reference evidence="12 13" key="1">
    <citation type="submission" date="2018-01" db="EMBL/GenBank/DDBJ databases">
        <title>The draft genome sequence of Cohaesibacter sp. H1304.</title>
        <authorList>
            <person name="Wang N.-N."/>
            <person name="Du Z.-J."/>
        </authorList>
    </citation>
    <scope>NUCLEOTIDE SEQUENCE [LARGE SCALE GENOMIC DNA]</scope>
    <source>
        <strain evidence="12 13">H1304</strain>
    </source>
</reference>
<dbReference type="EMBL" id="PKUQ01000016">
    <property type="protein sequence ID" value="PLW77421.1"/>
    <property type="molecule type" value="Genomic_DNA"/>
</dbReference>
<protein>
    <recommendedName>
        <fullName evidence="2">cyclic-guanylate-specific phosphodiesterase</fullName>
        <ecNumber evidence="2">3.1.4.52</ecNumber>
    </recommendedName>
</protein>
<dbReference type="Pfam" id="PF00563">
    <property type="entry name" value="EAL"/>
    <property type="match status" value="1"/>
</dbReference>
<evidence type="ECO:0000256" key="2">
    <source>
        <dbReference type="ARBA" id="ARBA00012282"/>
    </source>
</evidence>
<comment type="subcellular location">
    <subcellularLocation>
        <location evidence="1">Cell membrane</location>
        <topology evidence="1">Multi-pass membrane protein</topology>
    </subcellularLocation>
</comment>
<evidence type="ECO:0000313" key="13">
    <source>
        <dbReference type="Proteomes" id="UP000234881"/>
    </source>
</evidence>
<dbReference type="CDD" id="cd01948">
    <property type="entry name" value="EAL"/>
    <property type="match status" value="1"/>
</dbReference>